<gene>
    <name evidence="1" type="ORF">KQP68_03155</name>
</gene>
<protein>
    <recommendedName>
        <fullName evidence="3">Transcriptional regulator</fullName>
    </recommendedName>
</protein>
<reference evidence="1 2" key="1">
    <citation type="submission" date="2021-06" db="EMBL/GenBank/DDBJ databases">
        <title>Interrogation of the integrated mobile genetic elements in gut-associated Bacteroides with a consensus prediction approach.</title>
        <authorList>
            <person name="Campbell D.E."/>
            <person name="Leigh J.R."/>
            <person name="Kim T."/>
            <person name="England W."/>
            <person name="Whitaker R.J."/>
            <person name="Degnan P.H."/>
        </authorList>
    </citation>
    <scope>NUCLEOTIDE SEQUENCE [LARGE SCALE GENOMIC DNA]</scope>
    <source>
        <strain evidence="1 2">WAL8669</strain>
    </source>
</reference>
<organism evidence="1 2">
    <name type="scientific">Bacteroides thetaiotaomicron</name>
    <dbReference type="NCBI Taxonomy" id="818"/>
    <lineage>
        <taxon>Bacteria</taxon>
        <taxon>Pseudomonadati</taxon>
        <taxon>Bacteroidota</taxon>
        <taxon>Bacteroidia</taxon>
        <taxon>Bacteroidales</taxon>
        <taxon>Bacteroidaceae</taxon>
        <taxon>Bacteroides</taxon>
    </lineage>
</organism>
<accession>A0ABD7U767</accession>
<dbReference type="Proteomes" id="UP001156218">
    <property type="component" value="Chromosome"/>
</dbReference>
<evidence type="ECO:0000313" key="2">
    <source>
        <dbReference type="Proteomes" id="UP001156218"/>
    </source>
</evidence>
<sequence length="67" mass="7631">MSEIEFRIAEILGRSAIENDMEVPKDVQQLAQATRYLATQLRIICKIEIGDEKMADVILKQAIDILK</sequence>
<dbReference type="RefSeq" id="WP_217044998.1">
    <property type="nucleotide sequence ID" value="NZ_CP083680.1"/>
</dbReference>
<dbReference type="EMBL" id="CP083680">
    <property type="protein sequence ID" value="UYU67293.1"/>
    <property type="molecule type" value="Genomic_DNA"/>
</dbReference>
<name>A0ABD7U767_BACT4</name>
<evidence type="ECO:0000313" key="1">
    <source>
        <dbReference type="EMBL" id="UYU67293.1"/>
    </source>
</evidence>
<dbReference type="AlphaFoldDB" id="A0ABD7U767"/>
<evidence type="ECO:0008006" key="3">
    <source>
        <dbReference type="Google" id="ProtNLM"/>
    </source>
</evidence>
<proteinExistence type="predicted"/>